<dbReference type="EMBL" id="CP019893">
    <property type="protein sequence ID" value="ARS91700.1"/>
    <property type="molecule type" value="Genomic_DNA"/>
</dbReference>
<dbReference type="CDD" id="cd00075">
    <property type="entry name" value="HATPase"/>
    <property type="match status" value="1"/>
</dbReference>
<dbReference type="PROSITE" id="PS50112">
    <property type="entry name" value="PAS"/>
    <property type="match status" value="1"/>
</dbReference>
<dbReference type="PANTHER" id="PTHR44936:SF10">
    <property type="entry name" value="SENSOR PROTEIN RSTB"/>
    <property type="match status" value="1"/>
</dbReference>
<evidence type="ECO:0000259" key="7">
    <source>
        <dbReference type="PROSITE" id="PS50109"/>
    </source>
</evidence>
<dbReference type="SMART" id="SM00387">
    <property type="entry name" value="HATPase_c"/>
    <property type="match status" value="1"/>
</dbReference>
<dbReference type="InterPro" id="IPR000014">
    <property type="entry name" value="PAS"/>
</dbReference>
<dbReference type="InterPro" id="IPR005467">
    <property type="entry name" value="His_kinase_dom"/>
</dbReference>
<dbReference type="PANTHER" id="PTHR44936">
    <property type="entry name" value="SENSOR PROTEIN CREC"/>
    <property type="match status" value="1"/>
</dbReference>
<name>A0A2Z2HWR5_9EURY</name>
<dbReference type="Gene3D" id="3.30.565.10">
    <property type="entry name" value="Histidine kinase-like ATPase, C-terminal domain"/>
    <property type="match status" value="1"/>
</dbReference>
<dbReference type="InterPro" id="IPR003594">
    <property type="entry name" value="HATPase_dom"/>
</dbReference>
<evidence type="ECO:0000256" key="2">
    <source>
        <dbReference type="ARBA" id="ARBA00012438"/>
    </source>
</evidence>
<dbReference type="InterPro" id="IPR004358">
    <property type="entry name" value="Sig_transdc_His_kin-like_C"/>
</dbReference>
<dbReference type="InterPro" id="IPR035965">
    <property type="entry name" value="PAS-like_dom_sf"/>
</dbReference>
<dbReference type="NCBIfam" id="TIGR00229">
    <property type="entry name" value="sensory_box"/>
    <property type="match status" value="1"/>
</dbReference>
<dbReference type="GeneID" id="32893514"/>
<dbReference type="SUPFAM" id="SSF55874">
    <property type="entry name" value="ATPase domain of HSP90 chaperone/DNA topoisomerase II/histidine kinase"/>
    <property type="match status" value="1"/>
</dbReference>
<evidence type="ECO:0000256" key="4">
    <source>
        <dbReference type="ARBA" id="ARBA00022741"/>
    </source>
</evidence>
<evidence type="ECO:0000256" key="6">
    <source>
        <dbReference type="ARBA" id="ARBA00022840"/>
    </source>
</evidence>
<evidence type="ECO:0000313" key="10">
    <source>
        <dbReference type="Proteomes" id="UP000250088"/>
    </source>
</evidence>
<evidence type="ECO:0000259" key="8">
    <source>
        <dbReference type="PROSITE" id="PS50112"/>
    </source>
</evidence>
<dbReference type="PRINTS" id="PR00344">
    <property type="entry name" value="BCTRLSENSOR"/>
</dbReference>
<keyword evidence="4" id="KW-0547">Nucleotide-binding</keyword>
<dbReference type="InterPro" id="IPR013767">
    <property type="entry name" value="PAS_fold"/>
</dbReference>
<reference evidence="10" key="1">
    <citation type="submission" date="2017-02" db="EMBL/GenBank/DDBJ databases">
        <title>Natronthermophilus aegyptiacus gen. nov.,sp. nov., an aerobic, extremely halophilic alkalithermophilic archaeon isolated from the athalassohaline Wadi An Natrun, Egypt.</title>
        <authorList>
            <person name="Zhao B."/>
        </authorList>
    </citation>
    <scope>NUCLEOTIDE SEQUENCE [LARGE SCALE GENOMIC DNA]</scope>
    <source>
        <strain evidence="10">JW/NM-HA 15</strain>
    </source>
</reference>
<dbReference type="CDD" id="cd00130">
    <property type="entry name" value="PAS"/>
    <property type="match status" value="1"/>
</dbReference>
<evidence type="ECO:0000313" key="9">
    <source>
        <dbReference type="EMBL" id="ARS91700.1"/>
    </source>
</evidence>
<feature type="domain" description="Histidine kinase" evidence="7">
    <location>
        <begin position="177"/>
        <end position="389"/>
    </location>
</feature>
<dbReference type="EC" id="2.7.13.3" evidence="2"/>
<dbReference type="Pfam" id="PF02518">
    <property type="entry name" value="HATPase_c"/>
    <property type="match status" value="1"/>
</dbReference>
<dbReference type="Proteomes" id="UP000250088">
    <property type="component" value="Chromosome"/>
</dbReference>
<organism evidence="9 10">
    <name type="scientific">Natrarchaeobaculum aegyptiacum</name>
    <dbReference type="NCBI Taxonomy" id="745377"/>
    <lineage>
        <taxon>Archaea</taxon>
        <taxon>Methanobacteriati</taxon>
        <taxon>Methanobacteriota</taxon>
        <taxon>Stenosarchaea group</taxon>
        <taxon>Halobacteria</taxon>
        <taxon>Halobacteriales</taxon>
        <taxon>Natrialbaceae</taxon>
        <taxon>Natrarchaeobaculum</taxon>
    </lineage>
</organism>
<protein>
    <recommendedName>
        <fullName evidence="2">histidine kinase</fullName>
        <ecNumber evidence="2">2.7.13.3</ecNumber>
    </recommendedName>
</protein>
<keyword evidence="10" id="KW-1185">Reference proteome</keyword>
<comment type="catalytic activity">
    <reaction evidence="1">
        <text>ATP + protein L-histidine = ADP + protein N-phospho-L-histidine.</text>
        <dbReference type="EC" id="2.7.13.3"/>
    </reaction>
</comment>
<feature type="domain" description="PAS" evidence="8">
    <location>
        <begin position="20"/>
        <end position="70"/>
    </location>
</feature>
<dbReference type="Pfam" id="PF00989">
    <property type="entry name" value="PAS"/>
    <property type="match status" value="1"/>
</dbReference>
<dbReference type="OrthoDB" id="327291at2157"/>
<proteinExistence type="predicted"/>
<dbReference type="SUPFAM" id="SSF55785">
    <property type="entry name" value="PYP-like sensor domain (PAS domain)"/>
    <property type="match status" value="1"/>
</dbReference>
<sequence>MNDDGRSSDALEGGFPATYDSDRFRHLIEHIQDAVVEFEFVDDEPIVRGINPAFIEVFGYGPDEVLEQSLNECIVPPWLETEATTLDDRTTAGKVNYRRVRRETADGVREFLYRGIPYRIASGERVADAIDADSGEPNGSNAAAGALSSDGRRGFAVYTDLTEDRRNRSRVHVLNRVLRHNLRNKVTLVAGSVESLLEELDDDALDPTARMLADNVDAGVDELRTLTREASDLYRIANASIPEDPRVDSVPLARTVAGRYGLEYPDVSIDLDVPGRLWVAATDRLEIAVESLVENAIVHNPCDEPRVWLEVERESAEWCTIAVADDGPGIPPVEREVVTGESEITDLHHGSGLGLWLVKWTVETFGGEITFDRSEAGGSRVQLRLRRWTGDE</sequence>
<evidence type="ECO:0000256" key="5">
    <source>
        <dbReference type="ARBA" id="ARBA00022777"/>
    </source>
</evidence>
<dbReference type="Gene3D" id="3.30.450.20">
    <property type="entry name" value="PAS domain"/>
    <property type="match status" value="1"/>
</dbReference>
<dbReference type="InterPro" id="IPR050980">
    <property type="entry name" value="2C_sensor_his_kinase"/>
</dbReference>
<evidence type="ECO:0000256" key="1">
    <source>
        <dbReference type="ARBA" id="ARBA00000085"/>
    </source>
</evidence>
<dbReference type="InterPro" id="IPR036890">
    <property type="entry name" value="HATPase_C_sf"/>
</dbReference>
<dbReference type="RefSeq" id="WP_086890057.1">
    <property type="nucleotide sequence ID" value="NZ_CP019893.1"/>
</dbReference>
<keyword evidence="6" id="KW-0067">ATP-binding</keyword>
<evidence type="ECO:0000256" key="3">
    <source>
        <dbReference type="ARBA" id="ARBA00022679"/>
    </source>
</evidence>
<dbReference type="PROSITE" id="PS50109">
    <property type="entry name" value="HIS_KIN"/>
    <property type="match status" value="1"/>
</dbReference>
<accession>A0A2Z2HWR5</accession>
<dbReference type="KEGG" id="naj:B1756_05510"/>
<dbReference type="GO" id="GO:0006355">
    <property type="term" value="P:regulation of DNA-templated transcription"/>
    <property type="evidence" value="ECO:0007669"/>
    <property type="project" value="InterPro"/>
</dbReference>
<keyword evidence="5" id="KW-0418">Kinase</keyword>
<keyword evidence="3" id="KW-0808">Transferase</keyword>
<dbReference type="GO" id="GO:0004673">
    <property type="term" value="F:protein histidine kinase activity"/>
    <property type="evidence" value="ECO:0007669"/>
    <property type="project" value="UniProtKB-EC"/>
</dbReference>
<dbReference type="GO" id="GO:0005524">
    <property type="term" value="F:ATP binding"/>
    <property type="evidence" value="ECO:0007669"/>
    <property type="project" value="UniProtKB-KW"/>
</dbReference>
<dbReference type="SMART" id="SM00091">
    <property type="entry name" value="PAS"/>
    <property type="match status" value="1"/>
</dbReference>
<gene>
    <name evidence="9" type="ORF">B1756_05510</name>
</gene>
<dbReference type="AlphaFoldDB" id="A0A2Z2HWR5"/>